<feature type="region of interest" description="Disordered" evidence="1">
    <location>
        <begin position="92"/>
        <end position="116"/>
    </location>
</feature>
<accession>A0A1M7LRM5</accession>
<evidence type="ECO:0000313" key="3">
    <source>
        <dbReference type="Proteomes" id="UP000184111"/>
    </source>
</evidence>
<keyword evidence="3" id="KW-1185">Reference proteome</keyword>
<protein>
    <recommendedName>
        <fullName evidence="4">GAF domain-containing protein</fullName>
    </recommendedName>
</protein>
<name>A0A1M7LRM5_9ACTN</name>
<dbReference type="Proteomes" id="UP000184111">
    <property type="component" value="Unassembled WGS sequence"/>
</dbReference>
<feature type="region of interest" description="Disordered" evidence="1">
    <location>
        <begin position="1"/>
        <end position="25"/>
    </location>
</feature>
<evidence type="ECO:0000313" key="2">
    <source>
        <dbReference type="EMBL" id="SHM80349.1"/>
    </source>
</evidence>
<gene>
    <name evidence="2" type="ORF">SAMN05216499_114133</name>
</gene>
<dbReference type="AlphaFoldDB" id="A0A1M7LRM5"/>
<proteinExistence type="predicted"/>
<evidence type="ECO:0000256" key="1">
    <source>
        <dbReference type="SAM" id="MobiDB-lite"/>
    </source>
</evidence>
<evidence type="ECO:0008006" key="4">
    <source>
        <dbReference type="Google" id="ProtNLM"/>
    </source>
</evidence>
<feature type="compositionally biased region" description="Low complexity" evidence="1">
    <location>
        <begin position="105"/>
        <end position="116"/>
    </location>
</feature>
<organism evidence="2 3">
    <name type="scientific">Actinacidiphila paucisporea</name>
    <dbReference type="NCBI Taxonomy" id="310782"/>
    <lineage>
        <taxon>Bacteria</taxon>
        <taxon>Bacillati</taxon>
        <taxon>Actinomycetota</taxon>
        <taxon>Actinomycetes</taxon>
        <taxon>Kitasatosporales</taxon>
        <taxon>Streptomycetaceae</taxon>
        <taxon>Actinacidiphila</taxon>
    </lineage>
</organism>
<dbReference type="SUPFAM" id="SSF55781">
    <property type="entry name" value="GAF domain-like"/>
    <property type="match status" value="1"/>
</dbReference>
<sequence length="135" mass="13800">MRGAGGARDGDDPRRGGALARSRRTWRDPACPWVPHADRWPHFAALATGLGVRGAYAFLPVTAGRAPVGVLTLLATEAGRFPADDLPLVSSPAAVTPGSAPDEPGGAFAGRRAARGGPSLHDVCADLVGRFAGPL</sequence>
<dbReference type="EMBL" id="FRBI01000014">
    <property type="protein sequence ID" value="SHM80349.1"/>
    <property type="molecule type" value="Genomic_DNA"/>
</dbReference>
<reference evidence="2 3" key="1">
    <citation type="submission" date="2016-11" db="EMBL/GenBank/DDBJ databases">
        <authorList>
            <person name="Jaros S."/>
            <person name="Januszkiewicz K."/>
            <person name="Wedrychowicz H."/>
        </authorList>
    </citation>
    <scope>NUCLEOTIDE SEQUENCE [LARGE SCALE GENOMIC DNA]</scope>
    <source>
        <strain evidence="2 3">CGMCC 4.2025</strain>
    </source>
</reference>